<dbReference type="Proteomes" id="UP000008210">
    <property type="component" value="Chromosome 1"/>
</dbReference>
<dbReference type="STRING" id="381666.H16_A1711"/>
<dbReference type="EMBL" id="AM260479">
    <property type="protein sequence ID" value="CAJ92835.1"/>
    <property type="molecule type" value="Genomic_DNA"/>
</dbReference>
<reference evidence="1 2" key="1">
    <citation type="journal article" date="2006" name="Nat. Biotechnol.">
        <title>Genome sequence of the bioplastic-producing 'Knallgas' bacterium Ralstonia eutropha H16.</title>
        <authorList>
            <person name="Pohlmann A."/>
            <person name="Fricke W.F."/>
            <person name="Reinecke F."/>
            <person name="Kusian B."/>
            <person name="Liesegang H."/>
            <person name="Cramm R."/>
            <person name="Eitinger T."/>
            <person name="Ewering C."/>
            <person name="Potter M."/>
            <person name="Schwartz E."/>
            <person name="Strittmatter A."/>
            <person name="Voss I."/>
            <person name="Gottschalk G."/>
            <person name="Steinbuechel A."/>
            <person name="Friedrich B."/>
            <person name="Bowien B."/>
        </authorList>
    </citation>
    <scope>NUCLEOTIDE SEQUENCE [LARGE SCALE GENOMIC DNA]</scope>
    <source>
        <strain evidence="2">ATCC 17699 / DSM 428 / KCTC 22496 / NCIMB 10442 / H16 / Stanier 337</strain>
    </source>
</reference>
<gene>
    <name evidence="1" type="ordered locus">H16_A1711</name>
</gene>
<dbReference type="HOGENOM" id="CLU_3250272_0_0_4"/>
<sequence>MKVSPAAYDFTSLLTGKIRNVAKHYVGGYMSYEVTPLLKWQS</sequence>
<dbReference type="eggNOG" id="ENOG5032WND">
    <property type="taxonomic scope" value="Bacteria"/>
</dbReference>
<proteinExistence type="predicted"/>
<evidence type="ECO:0000313" key="1">
    <source>
        <dbReference type="EMBL" id="CAJ92835.1"/>
    </source>
</evidence>
<protein>
    <submittedName>
        <fullName evidence="1">Uncharacterized protein</fullName>
    </submittedName>
</protein>
<name>Q0KAY6_CUPNH</name>
<keyword evidence="2" id="KW-1185">Reference proteome</keyword>
<dbReference type="AlphaFoldDB" id="Q0KAY6"/>
<evidence type="ECO:0000313" key="2">
    <source>
        <dbReference type="Proteomes" id="UP000008210"/>
    </source>
</evidence>
<organism evidence="1 2">
    <name type="scientific">Cupriavidus necator (strain ATCC 17699 / DSM 428 / KCTC 22496 / NCIMB 10442 / H16 / Stanier 337)</name>
    <name type="common">Ralstonia eutropha</name>
    <dbReference type="NCBI Taxonomy" id="381666"/>
    <lineage>
        <taxon>Bacteria</taxon>
        <taxon>Pseudomonadati</taxon>
        <taxon>Pseudomonadota</taxon>
        <taxon>Betaproteobacteria</taxon>
        <taxon>Burkholderiales</taxon>
        <taxon>Burkholderiaceae</taxon>
        <taxon>Cupriavidus</taxon>
    </lineage>
</organism>
<dbReference type="KEGG" id="reh:H16_A1711"/>
<accession>Q0KAY6</accession>